<gene>
    <name evidence="1" type="ORF">ADU59_18750</name>
</gene>
<dbReference type="InterPro" id="IPR007460">
    <property type="entry name" value="BrnT_toxin"/>
</dbReference>
<dbReference type="Gene3D" id="3.10.450.530">
    <property type="entry name" value="Ribonuclease toxin, BrnT, of type II toxin-antitoxin system"/>
    <property type="match status" value="1"/>
</dbReference>
<evidence type="ECO:0000313" key="1">
    <source>
        <dbReference type="EMBL" id="OBZ94209.1"/>
    </source>
</evidence>
<dbReference type="EMBL" id="LGLV01000011">
    <property type="protein sequence ID" value="OBZ94209.1"/>
    <property type="molecule type" value="Genomic_DNA"/>
</dbReference>
<dbReference type="InterPro" id="IPR038573">
    <property type="entry name" value="BrnT_sf"/>
</dbReference>
<dbReference type="RefSeq" id="WP_068955655.1">
    <property type="nucleotide sequence ID" value="NZ_LGLV01000011.1"/>
</dbReference>
<evidence type="ECO:0000313" key="2">
    <source>
        <dbReference type="Proteomes" id="UP000093111"/>
    </source>
</evidence>
<dbReference type="Proteomes" id="UP000093111">
    <property type="component" value="Unassembled WGS sequence"/>
</dbReference>
<reference evidence="1 2" key="1">
    <citation type="journal article" date="2016" name="Syst. Appl. Microbiol.">
        <title>Pararhizobium polonicum sp. nov. isolated from tumors on stone fruit rootstocks.</title>
        <authorList>
            <person name="Pulawska J."/>
            <person name="Kuzmanovic N."/>
            <person name="Willems A."/>
            <person name="Pothier J.F."/>
        </authorList>
    </citation>
    <scope>NUCLEOTIDE SEQUENCE [LARGE SCALE GENOMIC DNA]</scope>
    <source>
        <strain evidence="1 2">F5.1</strain>
    </source>
</reference>
<sequence length="92" mass="10342">MLDFEWDEQKAAANLAKHGVSFAAASAVFLDPFAVDIEDRSMDYGEIRRRIIGLASGLFLTVAYTERGDAIRLISARRSTRTERQAYETANR</sequence>
<accession>A0A1C7NZ02</accession>
<keyword evidence="2" id="KW-1185">Reference proteome</keyword>
<dbReference type="STRING" id="1612624.ADU59_18750"/>
<dbReference type="OrthoDB" id="839663at2"/>
<name>A0A1C7NZ02_9HYPH</name>
<proteinExistence type="predicted"/>
<organism evidence="1 2">
    <name type="scientific">Pararhizobium polonicum</name>
    <dbReference type="NCBI Taxonomy" id="1612624"/>
    <lineage>
        <taxon>Bacteria</taxon>
        <taxon>Pseudomonadati</taxon>
        <taxon>Pseudomonadota</taxon>
        <taxon>Alphaproteobacteria</taxon>
        <taxon>Hyphomicrobiales</taxon>
        <taxon>Rhizobiaceae</taxon>
        <taxon>Rhizobium/Agrobacterium group</taxon>
        <taxon>Pararhizobium</taxon>
    </lineage>
</organism>
<protein>
    <recommendedName>
        <fullName evidence="3">BrnT family toxin</fullName>
    </recommendedName>
</protein>
<dbReference type="AlphaFoldDB" id="A0A1C7NZ02"/>
<dbReference type="Pfam" id="PF04365">
    <property type="entry name" value="BrnT_toxin"/>
    <property type="match status" value="1"/>
</dbReference>
<comment type="caution">
    <text evidence="1">The sequence shown here is derived from an EMBL/GenBank/DDBJ whole genome shotgun (WGS) entry which is preliminary data.</text>
</comment>
<evidence type="ECO:0008006" key="3">
    <source>
        <dbReference type="Google" id="ProtNLM"/>
    </source>
</evidence>